<dbReference type="RefSeq" id="WP_200612908.1">
    <property type="nucleotide sequence ID" value="NZ_JAEHHL010000012.1"/>
</dbReference>
<dbReference type="GO" id="GO:0050661">
    <property type="term" value="F:NADP binding"/>
    <property type="evidence" value="ECO:0007669"/>
    <property type="project" value="InterPro"/>
</dbReference>
<feature type="domain" description="6-phosphogluconate dehydrogenase NADP-binding" evidence="1">
    <location>
        <begin position="3"/>
        <end position="46"/>
    </location>
</feature>
<dbReference type="Pfam" id="PF03446">
    <property type="entry name" value="NAD_binding_2"/>
    <property type="match status" value="1"/>
</dbReference>
<dbReference type="InterPro" id="IPR006115">
    <property type="entry name" value="6PGDH_NADP-bd"/>
</dbReference>
<dbReference type="EMBL" id="JAEHHL010000012">
    <property type="protein sequence ID" value="MBK0400987.1"/>
    <property type="molecule type" value="Genomic_DNA"/>
</dbReference>
<dbReference type="Gene3D" id="3.40.50.720">
    <property type="entry name" value="NAD(P)-binding Rossmann-like Domain"/>
    <property type="match status" value="1"/>
</dbReference>
<reference evidence="2" key="1">
    <citation type="submission" date="2020-12" db="EMBL/GenBank/DDBJ databases">
        <title>Bacterial taxonomy.</title>
        <authorList>
            <person name="Pan X."/>
        </authorList>
    </citation>
    <scope>NUCLEOTIDE SEQUENCE</scope>
    <source>
        <strain evidence="2">M0105</strain>
    </source>
</reference>
<evidence type="ECO:0000313" key="3">
    <source>
        <dbReference type="Proteomes" id="UP000655420"/>
    </source>
</evidence>
<evidence type="ECO:0000313" key="2">
    <source>
        <dbReference type="EMBL" id="MBK0400987.1"/>
    </source>
</evidence>
<protein>
    <submittedName>
        <fullName evidence="2">NAD(P)-binding domain-containing protein</fullName>
    </submittedName>
</protein>
<gene>
    <name evidence="2" type="ORF">H0I76_17445</name>
</gene>
<dbReference type="SUPFAM" id="SSF51735">
    <property type="entry name" value="NAD(P)-binding Rossmann-fold domains"/>
    <property type="match status" value="1"/>
</dbReference>
<dbReference type="InterPro" id="IPR036291">
    <property type="entry name" value="NAD(P)-bd_dom_sf"/>
</dbReference>
<dbReference type="Proteomes" id="UP000655420">
    <property type="component" value="Unassembled WGS sequence"/>
</dbReference>
<name>A0A8J7MB49_9RHOB</name>
<evidence type="ECO:0000259" key="1">
    <source>
        <dbReference type="Pfam" id="PF03446"/>
    </source>
</evidence>
<keyword evidence="3" id="KW-1185">Reference proteome</keyword>
<sequence>MADVSMIGLGAMGSALARAMVSAGHTTIVWNRPPDRAELLVSLGASRLFRCRGGFGRPRMCHLH</sequence>
<proteinExistence type="predicted"/>
<organism evidence="2 3">
    <name type="scientific">Thermohalobaculum xanthum</name>
    <dbReference type="NCBI Taxonomy" id="2753746"/>
    <lineage>
        <taxon>Bacteria</taxon>
        <taxon>Pseudomonadati</taxon>
        <taxon>Pseudomonadota</taxon>
        <taxon>Alphaproteobacteria</taxon>
        <taxon>Rhodobacterales</taxon>
        <taxon>Paracoccaceae</taxon>
        <taxon>Thermohalobaculum</taxon>
    </lineage>
</organism>
<accession>A0A8J7MB49</accession>
<dbReference type="AlphaFoldDB" id="A0A8J7MB49"/>
<comment type="caution">
    <text evidence="2">The sequence shown here is derived from an EMBL/GenBank/DDBJ whole genome shotgun (WGS) entry which is preliminary data.</text>
</comment>